<protein>
    <submittedName>
        <fullName evidence="2">Uncharacterized protein LOC115586585</fullName>
    </submittedName>
</protein>
<keyword evidence="3" id="KW-1185">Reference proteome</keyword>
<organism evidence="2 3">
    <name type="scientific">Scomber scombrus</name>
    <name type="common">Atlantic mackerel</name>
    <name type="synonym">Scomber vernalis</name>
    <dbReference type="NCBI Taxonomy" id="13677"/>
    <lineage>
        <taxon>Eukaryota</taxon>
        <taxon>Metazoa</taxon>
        <taxon>Chordata</taxon>
        <taxon>Craniata</taxon>
        <taxon>Vertebrata</taxon>
        <taxon>Euteleostomi</taxon>
        <taxon>Actinopterygii</taxon>
        <taxon>Neopterygii</taxon>
        <taxon>Teleostei</taxon>
        <taxon>Neoteleostei</taxon>
        <taxon>Acanthomorphata</taxon>
        <taxon>Pelagiaria</taxon>
        <taxon>Scombriformes</taxon>
        <taxon>Scombridae</taxon>
        <taxon>Scomber</taxon>
    </lineage>
</organism>
<evidence type="ECO:0000313" key="3">
    <source>
        <dbReference type="Proteomes" id="UP001314229"/>
    </source>
</evidence>
<evidence type="ECO:0000256" key="1">
    <source>
        <dbReference type="SAM" id="MobiDB-lite"/>
    </source>
</evidence>
<dbReference type="EMBL" id="CAWUFR010000274">
    <property type="protein sequence ID" value="CAK6974848.1"/>
    <property type="molecule type" value="Genomic_DNA"/>
</dbReference>
<proteinExistence type="predicted"/>
<evidence type="ECO:0000313" key="2">
    <source>
        <dbReference type="EMBL" id="CAK6974848.1"/>
    </source>
</evidence>
<name>A0AAV1PTU9_SCOSC</name>
<feature type="region of interest" description="Disordered" evidence="1">
    <location>
        <begin position="138"/>
        <end position="198"/>
    </location>
</feature>
<accession>A0AAV1PTU9</accession>
<dbReference type="AlphaFoldDB" id="A0AAV1PTU9"/>
<feature type="compositionally biased region" description="Low complexity" evidence="1">
    <location>
        <begin position="143"/>
        <end position="182"/>
    </location>
</feature>
<dbReference type="Proteomes" id="UP001314229">
    <property type="component" value="Unassembled WGS sequence"/>
</dbReference>
<comment type="caution">
    <text evidence="2">The sequence shown here is derived from an EMBL/GenBank/DDBJ whole genome shotgun (WGS) entry which is preliminary data.</text>
</comment>
<reference evidence="2 3" key="1">
    <citation type="submission" date="2024-01" db="EMBL/GenBank/DDBJ databases">
        <authorList>
            <person name="Alioto T."/>
            <person name="Alioto T."/>
            <person name="Gomez Garrido J."/>
        </authorList>
    </citation>
    <scope>NUCLEOTIDE SEQUENCE [LARGE SCALE GENOMIC DNA]</scope>
</reference>
<gene>
    <name evidence="2" type="ORF">FSCOSCO3_A022885</name>
</gene>
<sequence length="198" mass="21751">MESCSTLVDAKKTEEHVAKITDEKVEKLVGTEVVCDGIQQLPTVYKEVQGNVTRSQKRVRERKEDRGQDDNFKPGDYVLMKNIRGRGELEKDMLGPYEIMDLTNKTTQLRPLTGTGKIMANIDHLVHYESEERVPAKLRREASSSPLASDSSPSVTGTPSVSTISCTSSPTHTPHSPAATTAVCQSKQTADPIHNNGM</sequence>